<dbReference type="PANTHER" id="PTHR30582">
    <property type="entry name" value="L,D-TRANSPEPTIDASE"/>
    <property type="match status" value="1"/>
</dbReference>
<dbReference type="HOGENOM" id="CLU_025126_1_0_0"/>
<evidence type="ECO:0000313" key="9">
    <source>
        <dbReference type="EMBL" id="AEU37106.1"/>
    </source>
</evidence>
<dbReference type="PROSITE" id="PS52029">
    <property type="entry name" value="LD_TPASE"/>
    <property type="match status" value="1"/>
</dbReference>
<feature type="active site" description="Proton donor/acceptor" evidence="7">
    <location>
        <position position="136"/>
    </location>
</feature>
<comment type="similarity">
    <text evidence="2">Belongs to the YkuD family.</text>
</comment>
<comment type="pathway">
    <text evidence="1 7">Cell wall biogenesis; peptidoglycan biosynthesis.</text>
</comment>
<dbReference type="InterPro" id="IPR016915">
    <property type="entry name" value="UCP029342"/>
</dbReference>
<dbReference type="Proteomes" id="UP000007113">
    <property type="component" value="Chromosome"/>
</dbReference>
<name>G8NP02_GRAMM</name>
<dbReference type="eggNOG" id="COG1376">
    <property type="taxonomic scope" value="Bacteria"/>
</dbReference>
<evidence type="ECO:0000256" key="1">
    <source>
        <dbReference type="ARBA" id="ARBA00004752"/>
    </source>
</evidence>
<feature type="domain" description="L,D-TPase catalytic" evidence="8">
    <location>
        <begin position="64"/>
        <end position="173"/>
    </location>
</feature>
<dbReference type="InterPro" id="IPR038063">
    <property type="entry name" value="Transpep_catalytic_dom"/>
</dbReference>
<dbReference type="NCBIfam" id="NF004785">
    <property type="entry name" value="PRK06132.1-2"/>
    <property type="match status" value="1"/>
</dbReference>
<keyword evidence="6 7" id="KW-0961">Cell wall biogenesis/degradation</keyword>
<evidence type="ECO:0000313" key="10">
    <source>
        <dbReference type="Proteomes" id="UP000007113"/>
    </source>
</evidence>
<evidence type="ECO:0000256" key="2">
    <source>
        <dbReference type="ARBA" id="ARBA00005992"/>
    </source>
</evidence>
<dbReference type="KEGG" id="gma:AciX8_2797"/>
<protein>
    <submittedName>
        <fullName evidence="9">ErfK/YbiS/YcfS/YnhG family protein</fullName>
    </submittedName>
</protein>
<keyword evidence="10" id="KW-1185">Reference proteome</keyword>
<dbReference type="GO" id="GO:0071972">
    <property type="term" value="F:peptidoglycan L,D-transpeptidase activity"/>
    <property type="evidence" value="ECO:0007669"/>
    <property type="project" value="TreeGrafter"/>
</dbReference>
<keyword evidence="4 7" id="KW-0133">Cell shape</keyword>
<evidence type="ECO:0000259" key="8">
    <source>
        <dbReference type="PROSITE" id="PS52029"/>
    </source>
</evidence>
<dbReference type="GO" id="GO:0071555">
    <property type="term" value="P:cell wall organization"/>
    <property type="evidence" value="ECO:0007669"/>
    <property type="project" value="UniProtKB-UniRule"/>
</dbReference>
<dbReference type="RefSeq" id="WP_014265983.1">
    <property type="nucleotide sequence ID" value="NC_016631.1"/>
</dbReference>
<dbReference type="STRING" id="682795.AciX8_2797"/>
<dbReference type="SUPFAM" id="SSF141523">
    <property type="entry name" value="L,D-transpeptidase catalytic domain-like"/>
    <property type="match status" value="1"/>
</dbReference>
<feature type="active site" description="Nucleophile" evidence="7">
    <location>
        <position position="149"/>
    </location>
</feature>
<evidence type="ECO:0000256" key="5">
    <source>
        <dbReference type="ARBA" id="ARBA00022984"/>
    </source>
</evidence>
<dbReference type="CDD" id="cd16913">
    <property type="entry name" value="YkuD_like"/>
    <property type="match status" value="1"/>
</dbReference>
<dbReference type="GO" id="GO:0016740">
    <property type="term" value="F:transferase activity"/>
    <property type="evidence" value="ECO:0007669"/>
    <property type="project" value="UniProtKB-KW"/>
</dbReference>
<dbReference type="PANTHER" id="PTHR30582:SF2">
    <property type="entry name" value="L,D-TRANSPEPTIDASE YCIB-RELATED"/>
    <property type="match status" value="1"/>
</dbReference>
<organism evidence="9 10">
    <name type="scientific">Granulicella mallensis (strain ATCC BAA-1857 / DSM 23137 / MP5ACTX8)</name>
    <dbReference type="NCBI Taxonomy" id="682795"/>
    <lineage>
        <taxon>Bacteria</taxon>
        <taxon>Pseudomonadati</taxon>
        <taxon>Acidobacteriota</taxon>
        <taxon>Terriglobia</taxon>
        <taxon>Terriglobales</taxon>
        <taxon>Acidobacteriaceae</taxon>
        <taxon>Granulicella</taxon>
    </lineage>
</organism>
<keyword evidence="5 7" id="KW-0573">Peptidoglycan synthesis</keyword>
<evidence type="ECO:0000256" key="6">
    <source>
        <dbReference type="ARBA" id="ARBA00023316"/>
    </source>
</evidence>
<dbReference type="PIRSF" id="PIRSF029342">
    <property type="entry name" value="UCP029342_ErfK/YbiS/YcfS/YnhG"/>
    <property type="match status" value="1"/>
</dbReference>
<dbReference type="AlphaFoldDB" id="G8NP02"/>
<dbReference type="GO" id="GO:0005576">
    <property type="term" value="C:extracellular region"/>
    <property type="evidence" value="ECO:0007669"/>
    <property type="project" value="TreeGrafter"/>
</dbReference>
<proteinExistence type="inferred from homology"/>
<dbReference type="Pfam" id="PF03734">
    <property type="entry name" value="YkuD"/>
    <property type="match status" value="1"/>
</dbReference>
<dbReference type="GO" id="GO:0008360">
    <property type="term" value="P:regulation of cell shape"/>
    <property type="evidence" value="ECO:0007669"/>
    <property type="project" value="UniProtKB-UniRule"/>
</dbReference>
<dbReference type="UniPathway" id="UPA00219"/>
<evidence type="ECO:0000256" key="7">
    <source>
        <dbReference type="PROSITE-ProRule" id="PRU01373"/>
    </source>
</evidence>
<sequence length="330" mass="35126">MESRESRRKFIWYVAGGFASISTYAPSIWEQVSSPLASNLADGIQALKPGQYLWAPMVAPSGSVLAVISLTSQRVYVYRNGVLIGAATASTGKPGHQTPTGVFTVLQKQVHHKSNLYDSAPMPYMQRLTWSGVAMHAGNLPGYPASHGCIRMPLVFAKLLYGTTERGMTVVITDLDAVPRLAPTPDLLQSEAATKAEDAGGAIWEPQKSLSGPVSVILSAPDHRLVVLRNGILIGSAPVTIAGAVSETTAYSLSKVDPQGFHWLQLPLPGQSWEGNRELPASERARVTMPDAFRKALDGVLTPGVTLVVTADSLLASSTGKTLTVLESEP</sequence>
<dbReference type="InterPro" id="IPR005490">
    <property type="entry name" value="LD_TPept_cat_dom"/>
</dbReference>
<dbReference type="Gene3D" id="2.40.440.10">
    <property type="entry name" value="L,D-transpeptidase catalytic domain-like"/>
    <property type="match status" value="1"/>
</dbReference>
<dbReference type="EMBL" id="CP003130">
    <property type="protein sequence ID" value="AEU37106.1"/>
    <property type="molecule type" value="Genomic_DNA"/>
</dbReference>
<keyword evidence="3" id="KW-0808">Transferase</keyword>
<reference evidence="9 10" key="1">
    <citation type="submission" date="2011-11" db="EMBL/GenBank/DDBJ databases">
        <title>Complete sequence of Granulicella mallensis MP5ACTX8.</title>
        <authorList>
            <consortium name="US DOE Joint Genome Institute"/>
            <person name="Lucas S."/>
            <person name="Copeland A."/>
            <person name="Lapidus A."/>
            <person name="Cheng J.-F."/>
            <person name="Goodwin L."/>
            <person name="Pitluck S."/>
            <person name="Peters L."/>
            <person name="Lu M."/>
            <person name="Detter J.C."/>
            <person name="Han C."/>
            <person name="Tapia R."/>
            <person name="Land M."/>
            <person name="Hauser L."/>
            <person name="Kyrpides N."/>
            <person name="Ivanova N."/>
            <person name="Mikhailova N."/>
            <person name="Pagani I."/>
            <person name="Rawat S."/>
            <person name="Mannisto M."/>
            <person name="Haggblom M."/>
            <person name="Woyke T."/>
        </authorList>
    </citation>
    <scope>NUCLEOTIDE SEQUENCE [LARGE SCALE GENOMIC DNA]</scope>
    <source>
        <strain evidence="10">ATCC BAA-1857 / DSM 23137 / MP5ACTX8</strain>
    </source>
</reference>
<dbReference type="InterPro" id="IPR050979">
    <property type="entry name" value="LD-transpeptidase"/>
</dbReference>
<evidence type="ECO:0000256" key="4">
    <source>
        <dbReference type="ARBA" id="ARBA00022960"/>
    </source>
</evidence>
<dbReference type="GO" id="GO:0018104">
    <property type="term" value="P:peptidoglycan-protein cross-linking"/>
    <property type="evidence" value="ECO:0007669"/>
    <property type="project" value="TreeGrafter"/>
</dbReference>
<evidence type="ECO:0000256" key="3">
    <source>
        <dbReference type="ARBA" id="ARBA00022679"/>
    </source>
</evidence>
<accession>G8NP02</accession>
<gene>
    <name evidence="9" type="ordered locus">AciX8_2797</name>
</gene>